<reference evidence="2" key="1">
    <citation type="submission" date="2021-06" db="EMBL/GenBank/DDBJ databases">
        <authorList>
            <person name="Kallberg Y."/>
            <person name="Tangrot J."/>
            <person name="Rosling A."/>
        </authorList>
    </citation>
    <scope>NUCLEOTIDE SEQUENCE</scope>
    <source>
        <strain evidence="2">MT106</strain>
    </source>
</reference>
<feature type="region of interest" description="Disordered" evidence="1">
    <location>
        <begin position="1"/>
        <end position="23"/>
    </location>
</feature>
<comment type="caution">
    <text evidence="2">The sequence shown here is derived from an EMBL/GenBank/DDBJ whole genome shotgun (WGS) entry which is preliminary data.</text>
</comment>
<protein>
    <submittedName>
        <fullName evidence="2">10757_t:CDS:1</fullName>
    </submittedName>
</protein>
<feature type="compositionally biased region" description="Polar residues" evidence="1">
    <location>
        <begin position="1"/>
        <end position="10"/>
    </location>
</feature>
<evidence type="ECO:0000313" key="2">
    <source>
        <dbReference type="EMBL" id="CAG8525040.1"/>
    </source>
</evidence>
<proteinExistence type="predicted"/>
<dbReference type="EMBL" id="CAJVPL010000732">
    <property type="protein sequence ID" value="CAG8525040.1"/>
    <property type="molecule type" value="Genomic_DNA"/>
</dbReference>
<accession>A0A9N9ADQ3</accession>
<dbReference type="Proteomes" id="UP000789831">
    <property type="component" value="Unassembled WGS sequence"/>
</dbReference>
<feature type="compositionally biased region" description="Basic and acidic residues" evidence="1">
    <location>
        <begin position="37"/>
        <end position="57"/>
    </location>
</feature>
<evidence type="ECO:0000313" key="3">
    <source>
        <dbReference type="Proteomes" id="UP000789831"/>
    </source>
</evidence>
<dbReference type="OrthoDB" id="2389181at2759"/>
<name>A0A9N9ADQ3_9GLOM</name>
<keyword evidence="3" id="KW-1185">Reference proteome</keyword>
<gene>
    <name evidence="2" type="ORF">AGERDE_LOCUS5433</name>
</gene>
<feature type="region of interest" description="Disordered" evidence="1">
    <location>
        <begin position="37"/>
        <end position="65"/>
    </location>
</feature>
<organism evidence="2 3">
    <name type="scientific">Ambispora gerdemannii</name>
    <dbReference type="NCBI Taxonomy" id="144530"/>
    <lineage>
        <taxon>Eukaryota</taxon>
        <taxon>Fungi</taxon>
        <taxon>Fungi incertae sedis</taxon>
        <taxon>Mucoromycota</taxon>
        <taxon>Glomeromycotina</taxon>
        <taxon>Glomeromycetes</taxon>
        <taxon>Archaeosporales</taxon>
        <taxon>Ambisporaceae</taxon>
        <taxon>Ambispora</taxon>
    </lineage>
</organism>
<evidence type="ECO:0000256" key="1">
    <source>
        <dbReference type="SAM" id="MobiDB-lite"/>
    </source>
</evidence>
<dbReference type="AlphaFoldDB" id="A0A9N9ADQ3"/>
<sequence>MDQTKIQQKQPAPAEIHTSVEDTRRVEELARAERMLDPKAEQHAHHEAKLVKQELENKSAMGEQK</sequence>